<name>C6HM98_AJECH</name>
<feature type="region of interest" description="Disordered" evidence="1">
    <location>
        <begin position="1"/>
        <end position="22"/>
    </location>
</feature>
<accession>C6HM98</accession>
<evidence type="ECO:0000313" key="2">
    <source>
        <dbReference type="EMBL" id="EER38345.1"/>
    </source>
</evidence>
<organism evidence="2 3">
    <name type="scientific">Ajellomyces capsulatus (strain H143)</name>
    <name type="common">Darling's disease fungus</name>
    <name type="synonym">Histoplasma capsulatum</name>
    <dbReference type="NCBI Taxonomy" id="544712"/>
    <lineage>
        <taxon>Eukaryota</taxon>
        <taxon>Fungi</taxon>
        <taxon>Dikarya</taxon>
        <taxon>Ascomycota</taxon>
        <taxon>Pezizomycotina</taxon>
        <taxon>Eurotiomycetes</taxon>
        <taxon>Eurotiomycetidae</taxon>
        <taxon>Onygenales</taxon>
        <taxon>Ajellomycetaceae</taxon>
        <taxon>Histoplasma</taxon>
    </lineage>
</organism>
<dbReference type="EMBL" id="GG692431">
    <property type="protein sequence ID" value="EER38345.1"/>
    <property type="molecule type" value="Genomic_DNA"/>
</dbReference>
<protein>
    <submittedName>
        <fullName evidence="2">Uncharacterized protein</fullName>
    </submittedName>
</protein>
<feature type="compositionally biased region" description="Polar residues" evidence="1">
    <location>
        <begin position="67"/>
        <end position="76"/>
    </location>
</feature>
<evidence type="ECO:0000313" key="3">
    <source>
        <dbReference type="Proteomes" id="UP000002624"/>
    </source>
</evidence>
<dbReference type="AlphaFoldDB" id="C6HM98"/>
<dbReference type="Proteomes" id="UP000002624">
    <property type="component" value="Unassembled WGS sequence"/>
</dbReference>
<sequence>MKAGTSLVGVSCPQKPQAKHGSQVHLQYRIRTAQGPRSPSGVGARHGFAPGQTARGPAVPQLGPLSWGQQTPSSHRQPAAEAGQLGPLQVRTGVAPVDCTPYRSGPAGAERTMTGCWSLYGVPFCAYPGLRMIVSSVQGTYEIRYSRYVLSFMFVTY</sequence>
<reference evidence="3" key="1">
    <citation type="submission" date="2009-05" db="EMBL/GenBank/DDBJ databases">
        <title>The genome sequence of Ajellomyces capsulatus strain H143.</title>
        <authorList>
            <person name="Champion M."/>
            <person name="Cuomo C.A."/>
            <person name="Ma L.-J."/>
            <person name="Henn M.R."/>
            <person name="Sil A."/>
            <person name="Goldman B."/>
            <person name="Young S.K."/>
            <person name="Kodira C.D."/>
            <person name="Zeng Q."/>
            <person name="Koehrsen M."/>
            <person name="Alvarado L."/>
            <person name="Berlin A.M."/>
            <person name="Borenstein D."/>
            <person name="Chen Z."/>
            <person name="Engels R."/>
            <person name="Freedman E."/>
            <person name="Gellesch M."/>
            <person name="Goldberg J."/>
            <person name="Griggs A."/>
            <person name="Gujja S."/>
            <person name="Heiman D.I."/>
            <person name="Hepburn T.A."/>
            <person name="Howarth C."/>
            <person name="Jen D."/>
            <person name="Larson L."/>
            <person name="Lewis B."/>
            <person name="Mehta T."/>
            <person name="Park D."/>
            <person name="Pearson M."/>
            <person name="Roberts A."/>
            <person name="Saif S."/>
            <person name="Shea T.D."/>
            <person name="Shenoy N."/>
            <person name="Sisk P."/>
            <person name="Stolte C."/>
            <person name="Sykes S."/>
            <person name="Walk T."/>
            <person name="White J."/>
            <person name="Yandava C."/>
            <person name="Klein B."/>
            <person name="McEwen J.G."/>
            <person name="Puccia R."/>
            <person name="Goldman G.H."/>
            <person name="Felipe M.S."/>
            <person name="Nino-Vega G."/>
            <person name="San-Blas G."/>
            <person name="Taylor J.W."/>
            <person name="Mendoza L."/>
            <person name="Galagan J.E."/>
            <person name="Nusbaum C."/>
            <person name="Birren B.W."/>
        </authorList>
    </citation>
    <scope>NUCLEOTIDE SEQUENCE [LARGE SCALE GENOMIC DNA]</scope>
    <source>
        <strain evidence="3">H143</strain>
    </source>
</reference>
<dbReference type="HOGENOM" id="CLU_1677336_0_0_1"/>
<feature type="region of interest" description="Disordered" evidence="1">
    <location>
        <begin position="34"/>
        <end position="87"/>
    </location>
</feature>
<proteinExistence type="predicted"/>
<evidence type="ECO:0000256" key="1">
    <source>
        <dbReference type="SAM" id="MobiDB-lite"/>
    </source>
</evidence>
<dbReference type="VEuPathDB" id="FungiDB:HCDG_07214"/>
<gene>
    <name evidence="2" type="ORF">HCDG_07214</name>
</gene>